<reference evidence="1" key="1">
    <citation type="submission" date="2020-05" db="EMBL/GenBank/DDBJ databases">
        <title>Large-scale comparative analyses of tick genomes elucidate their genetic diversity and vector capacities.</title>
        <authorList>
            <person name="Jia N."/>
            <person name="Wang J."/>
            <person name="Shi W."/>
            <person name="Du L."/>
            <person name="Sun Y."/>
            <person name="Zhan W."/>
            <person name="Jiang J."/>
            <person name="Wang Q."/>
            <person name="Zhang B."/>
            <person name="Ji P."/>
            <person name="Sakyi L.B."/>
            <person name="Cui X."/>
            <person name="Yuan T."/>
            <person name="Jiang B."/>
            <person name="Yang W."/>
            <person name="Lam T.T.-Y."/>
            <person name="Chang Q."/>
            <person name="Ding S."/>
            <person name="Wang X."/>
            <person name="Zhu J."/>
            <person name="Ruan X."/>
            <person name="Zhao L."/>
            <person name="Wei J."/>
            <person name="Que T."/>
            <person name="Du C."/>
            <person name="Cheng J."/>
            <person name="Dai P."/>
            <person name="Han X."/>
            <person name="Huang E."/>
            <person name="Gao Y."/>
            <person name="Liu J."/>
            <person name="Shao H."/>
            <person name="Ye R."/>
            <person name="Li L."/>
            <person name="Wei W."/>
            <person name="Wang X."/>
            <person name="Wang C."/>
            <person name="Yang T."/>
            <person name="Huo Q."/>
            <person name="Li W."/>
            <person name="Guo W."/>
            <person name="Chen H."/>
            <person name="Zhou L."/>
            <person name="Ni X."/>
            <person name="Tian J."/>
            <person name="Zhou Y."/>
            <person name="Sheng Y."/>
            <person name="Liu T."/>
            <person name="Pan Y."/>
            <person name="Xia L."/>
            <person name="Li J."/>
            <person name="Zhao F."/>
            <person name="Cao W."/>
        </authorList>
    </citation>
    <scope>NUCLEOTIDE SEQUENCE</scope>
    <source>
        <strain evidence="1">Dsil-2018</strain>
    </source>
</reference>
<evidence type="ECO:0000313" key="2">
    <source>
        <dbReference type="Proteomes" id="UP000821865"/>
    </source>
</evidence>
<proteinExistence type="predicted"/>
<protein>
    <submittedName>
        <fullName evidence="1">Uncharacterized protein</fullName>
    </submittedName>
</protein>
<comment type="caution">
    <text evidence="1">The sequence shown here is derived from an EMBL/GenBank/DDBJ whole genome shotgun (WGS) entry which is preliminary data.</text>
</comment>
<keyword evidence="2" id="KW-1185">Reference proteome</keyword>
<name>A0ACB8D4X8_DERSI</name>
<gene>
    <name evidence="1" type="ORF">HPB49_011596</name>
</gene>
<organism evidence="1 2">
    <name type="scientific">Dermacentor silvarum</name>
    <name type="common">Tick</name>
    <dbReference type="NCBI Taxonomy" id="543639"/>
    <lineage>
        <taxon>Eukaryota</taxon>
        <taxon>Metazoa</taxon>
        <taxon>Ecdysozoa</taxon>
        <taxon>Arthropoda</taxon>
        <taxon>Chelicerata</taxon>
        <taxon>Arachnida</taxon>
        <taxon>Acari</taxon>
        <taxon>Parasitiformes</taxon>
        <taxon>Ixodida</taxon>
        <taxon>Ixodoidea</taxon>
        <taxon>Ixodidae</taxon>
        <taxon>Rhipicephalinae</taxon>
        <taxon>Dermacentor</taxon>
    </lineage>
</organism>
<dbReference type="EMBL" id="CM023472">
    <property type="protein sequence ID" value="KAH7959524.1"/>
    <property type="molecule type" value="Genomic_DNA"/>
</dbReference>
<accession>A0ACB8D4X8</accession>
<dbReference type="Proteomes" id="UP000821865">
    <property type="component" value="Chromosome 3"/>
</dbReference>
<evidence type="ECO:0000313" key="1">
    <source>
        <dbReference type="EMBL" id="KAH7959524.1"/>
    </source>
</evidence>
<sequence length="405" mass="42526">METPQKPLQDDNRATASSSPKERFEPPSSPKPHITGAQRGAGMASEQAPLRPPSQPESLVADVLSFEAADNAVSFRNVLRGNPMLSDARCDPLGTPIGQSVRPTAPYDPSSASPFTAQLLRRSAEQESSRSAGDCDPLSGLSWPGKPPCRSTVGRPPMGSHDVYPPFAGPLGPRAGTSQQAPCDPRPEQSPLHTTAAQLLSSLVEMAQSQASVRPPVVDPCPPRPALSRPVVQGSSSAASTSSLVLSRPSLPQPGSRLPSRCHVATWTFQSGSEAPICFVSAKRWKEKRKVESGMSELETPRVFRGRTVSAMVEDSGGAAMAPDPSAAYCEMCGVLCLCRAHDASKVHKVYAKKTEPAAGESGTDPAVQEPKKTDPDVNEALLRSVVGALASDPAFAATIAAAVQ</sequence>